<dbReference type="SUPFAM" id="SSF56300">
    <property type="entry name" value="Metallo-dependent phosphatases"/>
    <property type="match status" value="1"/>
</dbReference>
<organism evidence="8 9">
    <name type="scientific">Mucilaginibacter ginsenosidivorax</name>
    <dbReference type="NCBI Taxonomy" id="862126"/>
    <lineage>
        <taxon>Bacteria</taxon>
        <taxon>Pseudomonadati</taxon>
        <taxon>Bacteroidota</taxon>
        <taxon>Sphingobacteriia</taxon>
        <taxon>Sphingobacteriales</taxon>
        <taxon>Sphingobacteriaceae</taxon>
        <taxon>Mucilaginibacter</taxon>
    </lineage>
</organism>
<keyword evidence="3" id="KW-0732">Signal</keyword>
<sequence length="338" mass="38524">MKRRDFVRNTAIGAIGATLIGPLAVDAEPKVTYFESDDLSPSASLKDDFALHFMAIGDWGRNGEYDQLEVAKQMGKWGAEHPNNFVISVGDNFYPKGVVSENDPLWHYSFESIYTAHSLQCDWYPVFGNHDYHSDVDAQIRYSKISRRWNMPARYYSKEVSLNKDKDKEISAGIKDKKKDKILFVMIDTDPFLHADKADYVETQMKWLNETLDQASADVKWKIVVGHHPFCTVGPRINNIDTITIKKALYQTLNDHKVDIYLSGHEHSLQHLKLDGVTHQFISGAGSELTAVKEEQPYSRFQASEHGFMYFSADASRLNVKAVNYEGKVLYETELKKA</sequence>
<keyword evidence="9" id="KW-1185">Reference proteome</keyword>
<reference evidence="8 9" key="1">
    <citation type="journal article" date="2013" name="J. Microbiol.">
        <title>Mucilaginibacter ginsenosidivorax sp. nov., with ginsenoside converting activity isolated from sediment.</title>
        <authorList>
            <person name="Kim J.K."/>
            <person name="Choi T.E."/>
            <person name="Liu Q.M."/>
            <person name="Park H.Y."/>
            <person name="Yi T.H."/>
            <person name="Yoon M.H."/>
            <person name="Kim S.C."/>
            <person name="Im W.T."/>
        </authorList>
    </citation>
    <scope>NUCLEOTIDE SEQUENCE [LARGE SCALE GENOMIC DNA]</scope>
    <source>
        <strain evidence="8 9">KHI28</strain>
    </source>
</reference>
<evidence type="ECO:0000256" key="1">
    <source>
        <dbReference type="ARBA" id="ARBA00000032"/>
    </source>
</evidence>
<accession>A0A5B8VZ19</accession>
<dbReference type="GO" id="GO:0046872">
    <property type="term" value="F:metal ion binding"/>
    <property type="evidence" value="ECO:0007669"/>
    <property type="project" value="UniProtKB-KW"/>
</dbReference>
<dbReference type="InterPro" id="IPR029052">
    <property type="entry name" value="Metallo-depent_PP-like"/>
</dbReference>
<keyword evidence="6" id="KW-0479">Metal-binding</keyword>
<evidence type="ECO:0000259" key="7">
    <source>
        <dbReference type="Pfam" id="PF00149"/>
    </source>
</evidence>
<evidence type="ECO:0000313" key="9">
    <source>
        <dbReference type="Proteomes" id="UP000321362"/>
    </source>
</evidence>
<dbReference type="InterPro" id="IPR051558">
    <property type="entry name" value="Metallophosphoesterase_PAP"/>
</dbReference>
<dbReference type="Proteomes" id="UP000321362">
    <property type="component" value="Chromosome"/>
</dbReference>
<dbReference type="PANTHER" id="PTHR10161">
    <property type="entry name" value="TARTRATE-RESISTANT ACID PHOSPHATASE TYPE 5"/>
    <property type="match status" value="1"/>
</dbReference>
<dbReference type="Gene3D" id="3.60.21.10">
    <property type="match status" value="1"/>
</dbReference>
<keyword evidence="5 6" id="KW-0408">Iron</keyword>
<gene>
    <name evidence="8" type="ORF">FSB76_12420</name>
</gene>
<dbReference type="OrthoDB" id="9809781at2"/>
<dbReference type="EMBL" id="CP042437">
    <property type="protein sequence ID" value="QEC76714.1"/>
    <property type="molecule type" value="Genomic_DNA"/>
</dbReference>
<keyword evidence="4 5" id="KW-0378">Hydrolase</keyword>
<dbReference type="GO" id="GO:0003993">
    <property type="term" value="F:acid phosphatase activity"/>
    <property type="evidence" value="ECO:0007669"/>
    <property type="project" value="UniProtKB-UniRule"/>
</dbReference>
<feature type="binding site" evidence="6">
    <location>
        <position position="267"/>
    </location>
    <ligand>
        <name>Fe cation</name>
        <dbReference type="ChEBI" id="CHEBI:24875"/>
        <label>1</label>
    </ligand>
</feature>
<evidence type="ECO:0000256" key="4">
    <source>
        <dbReference type="ARBA" id="ARBA00022801"/>
    </source>
</evidence>
<feature type="binding site" evidence="6">
    <location>
        <position position="94"/>
    </location>
    <ligand>
        <name>Fe cation</name>
        <dbReference type="ChEBI" id="CHEBI:24875"/>
        <label>1</label>
    </ligand>
</feature>
<comment type="cofactor">
    <cofactor evidence="6">
        <name>Fe cation</name>
        <dbReference type="ChEBI" id="CHEBI:24875"/>
    </cofactor>
    <text evidence="6">Binds 2 iron ions per subunit.</text>
</comment>
<comment type="catalytic activity">
    <reaction evidence="1 5">
        <text>a phosphate monoester + H2O = an alcohol + phosphate</text>
        <dbReference type="Rhea" id="RHEA:15017"/>
        <dbReference type="ChEBI" id="CHEBI:15377"/>
        <dbReference type="ChEBI" id="CHEBI:30879"/>
        <dbReference type="ChEBI" id="CHEBI:43474"/>
        <dbReference type="ChEBI" id="CHEBI:67140"/>
        <dbReference type="EC" id="3.1.3.2"/>
    </reaction>
</comment>
<dbReference type="EC" id="3.1.3.2" evidence="2 5"/>
<dbReference type="RefSeq" id="WP_147053884.1">
    <property type="nucleotide sequence ID" value="NZ_CP042437.1"/>
</dbReference>
<feature type="binding site" evidence="6">
    <location>
        <position position="227"/>
    </location>
    <ligand>
        <name>Fe cation</name>
        <dbReference type="ChEBI" id="CHEBI:24875"/>
        <label>2</label>
    </ligand>
</feature>
<proteinExistence type="predicted"/>
<name>A0A5B8VZ19_9SPHI</name>
<evidence type="ECO:0000256" key="6">
    <source>
        <dbReference type="PIRSR" id="PIRSR000898-1"/>
    </source>
</evidence>
<evidence type="ECO:0000256" key="3">
    <source>
        <dbReference type="ARBA" id="ARBA00022729"/>
    </source>
</evidence>
<feature type="binding site" evidence="6">
    <location>
        <position position="265"/>
    </location>
    <ligand>
        <name>Fe cation</name>
        <dbReference type="ChEBI" id="CHEBI:24875"/>
        <label>2</label>
    </ligand>
</feature>
<feature type="binding site" evidence="6">
    <location>
        <position position="58"/>
    </location>
    <ligand>
        <name>Fe cation</name>
        <dbReference type="ChEBI" id="CHEBI:24875"/>
        <label>1</label>
    </ligand>
</feature>
<dbReference type="KEGG" id="mgk:FSB76_12420"/>
<dbReference type="PIRSF" id="PIRSF000898">
    <property type="entry name" value="Acid_Ptase_5"/>
    <property type="match status" value="1"/>
</dbReference>
<feature type="binding site" evidence="6">
    <location>
        <position position="91"/>
    </location>
    <ligand>
        <name>Fe cation</name>
        <dbReference type="ChEBI" id="CHEBI:24875"/>
        <label>2</label>
    </ligand>
</feature>
<dbReference type="InterPro" id="IPR024927">
    <property type="entry name" value="Acid_PPase"/>
</dbReference>
<protein>
    <recommendedName>
        <fullName evidence="2 5">acid phosphatase</fullName>
        <ecNumber evidence="2 5">3.1.3.2</ecNumber>
    </recommendedName>
</protein>
<evidence type="ECO:0000256" key="5">
    <source>
        <dbReference type="PIRNR" id="PIRNR000898"/>
    </source>
</evidence>
<dbReference type="AlphaFoldDB" id="A0A5B8VZ19"/>
<feature type="binding site" evidence="6">
    <location>
        <position position="91"/>
    </location>
    <ligand>
        <name>Fe cation</name>
        <dbReference type="ChEBI" id="CHEBI:24875"/>
        <label>1</label>
    </ligand>
</feature>
<feature type="domain" description="Calcineurin-like phosphoesterase" evidence="7">
    <location>
        <begin position="52"/>
        <end position="268"/>
    </location>
</feature>
<dbReference type="Pfam" id="PF00149">
    <property type="entry name" value="Metallophos"/>
    <property type="match status" value="1"/>
</dbReference>
<dbReference type="PANTHER" id="PTHR10161:SF14">
    <property type="entry name" value="TARTRATE-RESISTANT ACID PHOSPHATASE TYPE 5"/>
    <property type="match status" value="1"/>
</dbReference>
<dbReference type="InterPro" id="IPR004843">
    <property type="entry name" value="Calcineurin-like_PHP"/>
</dbReference>
<feature type="binding site" evidence="6">
    <location>
        <position position="129"/>
    </location>
    <ligand>
        <name>Fe cation</name>
        <dbReference type="ChEBI" id="CHEBI:24875"/>
        <label>2</label>
    </ligand>
</feature>
<evidence type="ECO:0000313" key="8">
    <source>
        <dbReference type="EMBL" id="QEC76714.1"/>
    </source>
</evidence>
<evidence type="ECO:0000256" key="2">
    <source>
        <dbReference type="ARBA" id="ARBA00012646"/>
    </source>
</evidence>